<reference evidence="2 3" key="1">
    <citation type="submission" date="2015-12" db="EMBL/GenBank/DDBJ databases">
        <title>The genome of Folsomia candida.</title>
        <authorList>
            <person name="Faddeeva A."/>
            <person name="Derks M.F."/>
            <person name="Anvar Y."/>
            <person name="Smit S."/>
            <person name="Van Straalen N."/>
            <person name="Roelofs D."/>
        </authorList>
    </citation>
    <scope>NUCLEOTIDE SEQUENCE [LARGE SCALE GENOMIC DNA]</scope>
    <source>
        <strain evidence="2 3">VU population</strain>
        <tissue evidence="2">Whole body</tissue>
    </source>
</reference>
<name>A0A226CZZ3_FOLCA</name>
<accession>A0A226CZZ3</accession>
<evidence type="ECO:0000313" key="3">
    <source>
        <dbReference type="Proteomes" id="UP000198287"/>
    </source>
</evidence>
<keyword evidence="3" id="KW-1185">Reference proteome</keyword>
<sequence>MNLTAIKSLFIPATKLLAFILSQLFVHLGHSYHFLLNLNLNFPPLNPPSSLLEMQEYEVTYTSSGTSSFPPSSSGSSPIWLPQPPPASPPLASMFNAPDYNCLSPAPSTRPASRMRDSREWTSSKNRRKSSSSTINIIKLEEEEEGDDDVMQGEGHYLPPFNLHDDTGSVTLVSAGDKSPPPSPTKMFAEAFRHIRKLNHLMENDATLRVVVMDLQAVNLDLLKAQEALEFRRNKRKPVNRRVF</sequence>
<protein>
    <submittedName>
        <fullName evidence="2">Uncharacterized protein</fullName>
    </submittedName>
</protein>
<gene>
    <name evidence="2" type="ORF">Fcan01_26731</name>
</gene>
<proteinExistence type="predicted"/>
<dbReference type="EMBL" id="LNIX01000045">
    <property type="protein sequence ID" value="OXA38529.1"/>
    <property type="molecule type" value="Genomic_DNA"/>
</dbReference>
<dbReference type="Proteomes" id="UP000198287">
    <property type="component" value="Unassembled WGS sequence"/>
</dbReference>
<evidence type="ECO:0000256" key="1">
    <source>
        <dbReference type="SAM" id="MobiDB-lite"/>
    </source>
</evidence>
<evidence type="ECO:0000313" key="2">
    <source>
        <dbReference type="EMBL" id="OXA38529.1"/>
    </source>
</evidence>
<dbReference type="AlphaFoldDB" id="A0A226CZZ3"/>
<organism evidence="2 3">
    <name type="scientific">Folsomia candida</name>
    <name type="common">Springtail</name>
    <dbReference type="NCBI Taxonomy" id="158441"/>
    <lineage>
        <taxon>Eukaryota</taxon>
        <taxon>Metazoa</taxon>
        <taxon>Ecdysozoa</taxon>
        <taxon>Arthropoda</taxon>
        <taxon>Hexapoda</taxon>
        <taxon>Collembola</taxon>
        <taxon>Entomobryomorpha</taxon>
        <taxon>Isotomoidea</taxon>
        <taxon>Isotomidae</taxon>
        <taxon>Proisotominae</taxon>
        <taxon>Folsomia</taxon>
    </lineage>
</organism>
<comment type="caution">
    <text evidence="2">The sequence shown here is derived from an EMBL/GenBank/DDBJ whole genome shotgun (WGS) entry which is preliminary data.</text>
</comment>
<feature type="region of interest" description="Disordered" evidence="1">
    <location>
        <begin position="63"/>
        <end position="83"/>
    </location>
</feature>
<feature type="compositionally biased region" description="Low complexity" evidence="1">
    <location>
        <begin position="63"/>
        <end position="80"/>
    </location>
</feature>
<feature type="region of interest" description="Disordered" evidence="1">
    <location>
        <begin position="103"/>
        <end position="135"/>
    </location>
</feature>